<keyword evidence="5" id="KW-0472">Membrane</keyword>
<evidence type="ECO:0000256" key="3">
    <source>
        <dbReference type="ARBA" id="ARBA00022692"/>
    </source>
</evidence>
<evidence type="ECO:0000256" key="4">
    <source>
        <dbReference type="ARBA" id="ARBA00022989"/>
    </source>
</evidence>
<dbReference type="OrthoDB" id="378564at2759"/>
<dbReference type="GO" id="GO:0012505">
    <property type="term" value="C:endomembrane system"/>
    <property type="evidence" value="ECO:0007669"/>
    <property type="project" value="TreeGrafter"/>
</dbReference>
<keyword evidence="4" id="KW-1133">Transmembrane helix</keyword>
<evidence type="ECO:0000256" key="1">
    <source>
        <dbReference type="ARBA" id="ARBA00004141"/>
    </source>
</evidence>
<dbReference type="PANTHER" id="PTHR21347:SF0">
    <property type="entry name" value="LIPID SCRAMBLASE CLPTM1L"/>
    <property type="match status" value="1"/>
</dbReference>
<sequence length="1122" mass="120788">MARAPPGAPDEQPTVFGSVLGSIPRMIMLYAAITALRSFAGGASARRATTASVTASGRAGALPAVPVANGFAGARLELSLYLSEREAFSAFGDASALAWAHEFDLGDGGGSTLARFNHTLRASGALARNASAVWAHIYVTQQGASPDPRSSRHVPHLTAERHHRLIEYRRAFAQRKARSLLGDAVGADGADGEPHARGAADAADVGAEPLVPHWKPSLSIALCADTTTYAQRGSIPDALLDVLALHPPSAYVPRPWVNDVWLSEAELVQINASTALLPLRVELSSPSLLRLSLLVQLSKTLAQQRAAHGDSARGAAASEELRRMLTETNPYLLLLTLVVTVLHSLFDFLAFRNDIKFWRGTKSLQGLSTRALLVSVCVHTITFLFLLDNDTSNVVLLSNGVGLLIEAWKVHKVCDVTIGWPAEGGSVLPTIRVKARGDFAHGATATYDKQAAEYVAWALLPLVVGTSIYSLSYSQHTSWYSWLLRSLVSAVYSFGFANQAPQLFINYKLKSTAHMPWKTLCFKALNTFIDDLFAFIIKMPTMHRLSCLRDDIIFVIYMYQRYAYGVDKKRANEYGQREQDEDEGDATDRVARALPNRISGAVRAGLLAGLDALGSDVARDWSAAPEIAARIKASHLASVEASAKRLAQLAAAQPVDGAALRIAAHACVEALGQLKAQLLTLKLALTDATSARARARSEAMPLMLRHFLLCRGAQFAADVLAFVQNHMVHRDFQSEQPTTLLSVKDFLCATERTREASLEAVLLSLRPPSPLPSHAASMLGVALDEERLLGDRLCATIWALYKSNVSRVRAESEVALERARATRDVARGASGHASITIALLDEAIFSAEMHAERSSERVDARDAFNLLGPFVKIMGVHGCVLQTASRAFKQLTELASLSSVALGRSSGGGGENSQLASATGTGPVRARKRLYEEGDSVDAADPGEPSTLAAATLDAETAPALASHPSRFTRIVGVFRRTPVVAVATVESKLSQSFADERNPHDDGSAPASSVDEHIAECALEASRDSGELELLIKNAGSQAPLVPLHLNVEHLVRAENVGNDHKRRWESDGFAELRTHGYDLGHVPAILPGATAKIRVRWPSSRSHHVSIVFEGSRTQQPPPS</sequence>
<evidence type="ECO:0000256" key="2">
    <source>
        <dbReference type="ARBA" id="ARBA00009310"/>
    </source>
</evidence>
<evidence type="ECO:0000313" key="8">
    <source>
        <dbReference type="Proteomes" id="UP000751190"/>
    </source>
</evidence>
<evidence type="ECO:0000313" key="7">
    <source>
        <dbReference type="EMBL" id="KAG8465209.1"/>
    </source>
</evidence>
<dbReference type="PANTHER" id="PTHR21347">
    <property type="entry name" value="CLEFT LIP AND PALATE ASSOCIATED TRANSMEMBRANE PROTEIN-RELATED"/>
    <property type="match status" value="1"/>
</dbReference>
<proteinExistence type="inferred from homology"/>
<keyword evidence="8" id="KW-1185">Reference proteome</keyword>
<dbReference type="GO" id="GO:0016020">
    <property type="term" value="C:membrane"/>
    <property type="evidence" value="ECO:0007669"/>
    <property type="project" value="UniProtKB-SubCell"/>
</dbReference>
<comment type="subcellular location">
    <subcellularLocation>
        <location evidence="1">Membrane</location>
        <topology evidence="1">Multi-pass membrane protein</topology>
    </subcellularLocation>
</comment>
<evidence type="ECO:0000256" key="5">
    <source>
        <dbReference type="ARBA" id="ARBA00023136"/>
    </source>
</evidence>
<accession>A0A8J5XLA8</accession>
<protein>
    <submittedName>
        <fullName evidence="7">Uncharacterized protein</fullName>
    </submittedName>
</protein>
<dbReference type="InterPro" id="IPR008429">
    <property type="entry name" value="CLPTM1"/>
</dbReference>
<dbReference type="EMBL" id="JAGTXO010000011">
    <property type="protein sequence ID" value="KAG8465209.1"/>
    <property type="molecule type" value="Genomic_DNA"/>
</dbReference>
<comment type="similarity">
    <text evidence="2">Belongs to the CLPTM1 family.</text>
</comment>
<reference evidence="7" key="1">
    <citation type="submission" date="2021-05" db="EMBL/GenBank/DDBJ databases">
        <title>The genome of the haptophyte Pavlova lutheri (Diacronema luteri, Pavlovales) - a model for lipid biosynthesis in eukaryotic algae.</title>
        <authorList>
            <person name="Hulatt C.J."/>
            <person name="Posewitz M.C."/>
        </authorList>
    </citation>
    <scope>NUCLEOTIDE SEQUENCE</scope>
    <source>
        <strain evidence="7">NIVA-4/92</strain>
    </source>
</reference>
<dbReference type="Proteomes" id="UP000751190">
    <property type="component" value="Unassembled WGS sequence"/>
</dbReference>
<comment type="caution">
    <text evidence="7">The sequence shown here is derived from an EMBL/GenBank/DDBJ whole genome shotgun (WGS) entry which is preliminary data.</text>
</comment>
<dbReference type="AlphaFoldDB" id="A0A8J5XLA8"/>
<feature type="region of interest" description="Disordered" evidence="6">
    <location>
        <begin position="903"/>
        <end position="925"/>
    </location>
</feature>
<gene>
    <name evidence="7" type="ORF">KFE25_012572</name>
</gene>
<dbReference type="Pfam" id="PF05602">
    <property type="entry name" value="CLPTM1"/>
    <property type="match status" value="1"/>
</dbReference>
<name>A0A8J5XLA8_DIALT</name>
<evidence type="ECO:0000256" key="6">
    <source>
        <dbReference type="SAM" id="MobiDB-lite"/>
    </source>
</evidence>
<organism evidence="7 8">
    <name type="scientific">Diacronema lutheri</name>
    <name type="common">Unicellular marine alga</name>
    <name type="synonym">Monochrysis lutheri</name>
    <dbReference type="NCBI Taxonomy" id="2081491"/>
    <lineage>
        <taxon>Eukaryota</taxon>
        <taxon>Haptista</taxon>
        <taxon>Haptophyta</taxon>
        <taxon>Pavlovophyceae</taxon>
        <taxon>Pavlovales</taxon>
        <taxon>Pavlovaceae</taxon>
        <taxon>Diacronema</taxon>
    </lineage>
</organism>
<keyword evidence="3" id="KW-0812">Transmembrane</keyword>